<gene>
    <name evidence="1" type="ORF">C486_00145</name>
</gene>
<keyword evidence="2" id="KW-1185">Reference proteome</keyword>
<dbReference type="Proteomes" id="UP000011592">
    <property type="component" value="Unassembled WGS sequence"/>
</dbReference>
<organism evidence="1 2">
    <name type="scientific">Natrinema gari JCM 14663</name>
    <dbReference type="NCBI Taxonomy" id="1230459"/>
    <lineage>
        <taxon>Archaea</taxon>
        <taxon>Methanobacteriati</taxon>
        <taxon>Methanobacteriota</taxon>
        <taxon>Stenosarchaea group</taxon>
        <taxon>Halobacteria</taxon>
        <taxon>Halobacteriales</taxon>
        <taxon>Natrialbaceae</taxon>
        <taxon>Natrinema</taxon>
    </lineage>
</organism>
<evidence type="ECO:0000313" key="1">
    <source>
        <dbReference type="EMBL" id="ELY85404.1"/>
    </source>
</evidence>
<proteinExistence type="predicted"/>
<sequence>MSESETTDHLSALDDADDALATARDALAAGDDQTAAHTLEQARETLANTIRGLDAGEDHSPVWELATDDFEDYVGCELVDLATSGFGTAAVLVFEREDGSLHGFKVTPRENVRVCDIEVNE</sequence>
<name>L9ZGD7_9EURY</name>
<reference evidence="1 2" key="1">
    <citation type="journal article" date="2014" name="PLoS Genet.">
        <title>Phylogenetically driven sequencing of extremely halophilic archaea reveals strategies for static and dynamic osmo-response.</title>
        <authorList>
            <person name="Becker E.A."/>
            <person name="Seitzer P.M."/>
            <person name="Tritt A."/>
            <person name="Larsen D."/>
            <person name="Krusor M."/>
            <person name="Yao A.I."/>
            <person name="Wu D."/>
            <person name="Madern D."/>
            <person name="Eisen J.A."/>
            <person name="Darling A.E."/>
            <person name="Facciotti M.T."/>
        </authorList>
    </citation>
    <scope>NUCLEOTIDE SEQUENCE [LARGE SCALE GENOMIC DNA]</scope>
    <source>
        <strain evidence="1 2">JCM 14663</strain>
    </source>
</reference>
<dbReference type="EMBL" id="AOIJ01000006">
    <property type="protein sequence ID" value="ELY85404.1"/>
    <property type="molecule type" value="Genomic_DNA"/>
</dbReference>
<accession>L9ZGD7</accession>
<dbReference type="PATRIC" id="fig|1230459.4.peg.27"/>
<dbReference type="AlphaFoldDB" id="L9ZGD7"/>
<evidence type="ECO:0000313" key="2">
    <source>
        <dbReference type="Proteomes" id="UP000011592"/>
    </source>
</evidence>
<comment type="caution">
    <text evidence="1">The sequence shown here is derived from an EMBL/GenBank/DDBJ whole genome shotgun (WGS) entry which is preliminary data.</text>
</comment>
<protein>
    <submittedName>
        <fullName evidence="1">Uncharacterized protein</fullName>
    </submittedName>
</protein>
<dbReference type="RefSeq" id="WP_008451550.1">
    <property type="nucleotide sequence ID" value="NZ_AOIJ01000006.1"/>
</dbReference>